<dbReference type="CDD" id="cd05254">
    <property type="entry name" value="dTDP_HR_like_SDR_e"/>
    <property type="match status" value="1"/>
</dbReference>
<sequence length="307" mass="34105">MIRVLVFGQSGQLARCLAQEATCFANIELNFVGRSRCDLEYPWNIAEIIDKMRPDIVINAAAYTAVDLAESEPDRAVAVNATAVKVMSELTAKHAIPFIHFSTDYVFDGSAVKPYVETDRVAPLGIYGQTKLAGEQAVRDLNPRHVIFRTSWLYSPFGKNFVKTMCRLLAETDEVKVVDDQIGCPTSAYDLAHGVLQVLPAFVTERSPAFGTYHVVSDQPLSWCAFTRRIQVLGADVFGPEWPGGDRRITPISTDQFPSKVKRPAYSVLSNRKVREALGVNFPSMTESLGRVLTDLNKVTATRKRIF</sequence>
<dbReference type="RefSeq" id="WP_114098389.1">
    <property type="nucleotide sequence ID" value="NZ_JPWI01000007.1"/>
</dbReference>
<name>A0A367WXJ7_9PROT</name>
<dbReference type="InterPro" id="IPR005913">
    <property type="entry name" value="dTDP_dehydrorham_reduct"/>
</dbReference>
<accession>A0A367WXJ7</accession>
<dbReference type="Gene3D" id="3.90.25.10">
    <property type="entry name" value="UDP-galactose 4-epimerase, domain 1"/>
    <property type="match status" value="1"/>
</dbReference>
<comment type="pathway">
    <text evidence="1 6">Carbohydrate biosynthesis; dTDP-L-rhamnose biosynthesis.</text>
</comment>
<dbReference type="EMBL" id="JPWI01000007">
    <property type="protein sequence ID" value="RCK45440.1"/>
    <property type="molecule type" value="Genomic_DNA"/>
</dbReference>
<dbReference type="OrthoDB" id="9803892at2"/>
<evidence type="ECO:0000313" key="9">
    <source>
        <dbReference type="Proteomes" id="UP000252255"/>
    </source>
</evidence>
<dbReference type="SUPFAM" id="SSF51735">
    <property type="entry name" value="NAD(P)-binding Rossmann-fold domains"/>
    <property type="match status" value="1"/>
</dbReference>
<dbReference type="Gene3D" id="3.40.50.720">
    <property type="entry name" value="NAD(P)-binding Rossmann-like Domain"/>
    <property type="match status" value="1"/>
</dbReference>
<evidence type="ECO:0000256" key="1">
    <source>
        <dbReference type="ARBA" id="ARBA00004781"/>
    </source>
</evidence>
<evidence type="ECO:0000256" key="5">
    <source>
        <dbReference type="ARBA" id="ARBA00048200"/>
    </source>
</evidence>
<dbReference type="InterPro" id="IPR036291">
    <property type="entry name" value="NAD(P)-bd_dom_sf"/>
</dbReference>
<dbReference type="GO" id="GO:0008831">
    <property type="term" value="F:dTDP-4-dehydrorhamnose reductase activity"/>
    <property type="evidence" value="ECO:0007669"/>
    <property type="project" value="UniProtKB-EC"/>
</dbReference>
<dbReference type="GO" id="GO:0019305">
    <property type="term" value="P:dTDP-rhamnose biosynthetic process"/>
    <property type="evidence" value="ECO:0007669"/>
    <property type="project" value="UniProtKB-UniPathway"/>
</dbReference>
<keyword evidence="6" id="KW-0521">NADP</keyword>
<gene>
    <name evidence="8" type="ORF">TH30_12715</name>
</gene>
<evidence type="ECO:0000313" key="8">
    <source>
        <dbReference type="EMBL" id="RCK45440.1"/>
    </source>
</evidence>
<comment type="function">
    <text evidence="6">Catalyzes the reduction of dTDP-6-deoxy-L-lyxo-4-hexulose to yield dTDP-L-rhamnose.</text>
</comment>
<proteinExistence type="inferred from homology"/>
<comment type="caution">
    <text evidence="8">The sequence shown here is derived from an EMBL/GenBank/DDBJ whole genome shotgun (WGS) entry which is preliminary data.</text>
</comment>
<dbReference type="InterPro" id="IPR029903">
    <property type="entry name" value="RmlD-like-bd"/>
</dbReference>
<keyword evidence="6" id="KW-0560">Oxidoreductase</keyword>
<evidence type="ECO:0000259" key="7">
    <source>
        <dbReference type="Pfam" id="PF04321"/>
    </source>
</evidence>
<comment type="similarity">
    <text evidence="2 6">Belongs to the dTDP-4-dehydrorhamnose reductase family.</text>
</comment>
<dbReference type="AlphaFoldDB" id="A0A367WXJ7"/>
<comment type="cofactor">
    <cofactor evidence="6">
        <name>Mg(2+)</name>
        <dbReference type="ChEBI" id="CHEBI:18420"/>
    </cofactor>
    <text evidence="6">Binds 1 Mg(2+) ion per monomer.</text>
</comment>
<organism evidence="8 9">
    <name type="scientific">Thalassospira profundimaris</name>
    <dbReference type="NCBI Taxonomy" id="502049"/>
    <lineage>
        <taxon>Bacteria</taxon>
        <taxon>Pseudomonadati</taxon>
        <taxon>Pseudomonadota</taxon>
        <taxon>Alphaproteobacteria</taxon>
        <taxon>Rhodospirillales</taxon>
        <taxon>Thalassospiraceae</taxon>
        <taxon>Thalassospira</taxon>
    </lineage>
</organism>
<comment type="catalytic activity">
    <reaction evidence="5 6">
        <text>dTDP-beta-L-rhamnose + NADP(+) = dTDP-4-dehydro-beta-L-rhamnose + NADPH + H(+)</text>
        <dbReference type="Rhea" id="RHEA:21796"/>
        <dbReference type="ChEBI" id="CHEBI:15378"/>
        <dbReference type="ChEBI" id="CHEBI:57510"/>
        <dbReference type="ChEBI" id="CHEBI:57783"/>
        <dbReference type="ChEBI" id="CHEBI:58349"/>
        <dbReference type="ChEBI" id="CHEBI:62830"/>
        <dbReference type="EC" id="1.1.1.133"/>
    </reaction>
</comment>
<feature type="domain" description="RmlD-like substrate binding" evidence="7">
    <location>
        <begin position="3"/>
        <end position="296"/>
    </location>
</feature>
<dbReference type="UniPathway" id="UPA00124"/>
<dbReference type="NCBIfam" id="TIGR01214">
    <property type="entry name" value="rmlD"/>
    <property type="match status" value="1"/>
</dbReference>
<evidence type="ECO:0000256" key="2">
    <source>
        <dbReference type="ARBA" id="ARBA00010944"/>
    </source>
</evidence>
<reference evidence="8 9" key="1">
    <citation type="submission" date="2014-07" db="EMBL/GenBank/DDBJ databases">
        <title>Draft genome sequence of Thalassospira profundimaris PR54-5.</title>
        <authorList>
            <person name="Lai Q."/>
            <person name="Shao Z."/>
        </authorList>
    </citation>
    <scope>NUCLEOTIDE SEQUENCE [LARGE SCALE GENOMIC DNA]</scope>
    <source>
        <strain evidence="8 9">PR54-5</strain>
    </source>
</reference>
<dbReference type="Proteomes" id="UP000252255">
    <property type="component" value="Unassembled WGS sequence"/>
</dbReference>
<dbReference type="PANTHER" id="PTHR10491:SF4">
    <property type="entry name" value="METHIONINE ADENOSYLTRANSFERASE 2 SUBUNIT BETA"/>
    <property type="match status" value="1"/>
</dbReference>
<dbReference type="PANTHER" id="PTHR10491">
    <property type="entry name" value="DTDP-4-DEHYDRORHAMNOSE REDUCTASE"/>
    <property type="match status" value="1"/>
</dbReference>
<dbReference type="EC" id="1.1.1.133" evidence="3 6"/>
<evidence type="ECO:0000256" key="4">
    <source>
        <dbReference type="ARBA" id="ARBA00017099"/>
    </source>
</evidence>
<evidence type="ECO:0000256" key="3">
    <source>
        <dbReference type="ARBA" id="ARBA00012929"/>
    </source>
</evidence>
<dbReference type="Pfam" id="PF04321">
    <property type="entry name" value="RmlD_sub_bind"/>
    <property type="match status" value="1"/>
</dbReference>
<protein>
    <recommendedName>
        <fullName evidence="4 6">dTDP-4-dehydrorhamnose reductase</fullName>
        <ecNumber evidence="3 6">1.1.1.133</ecNumber>
    </recommendedName>
</protein>
<evidence type="ECO:0000256" key="6">
    <source>
        <dbReference type="RuleBase" id="RU364082"/>
    </source>
</evidence>